<evidence type="ECO:0000313" key="3">
    <source>
        <dbReference type="Proteomes" id="UP000244168"/>
    </source>
</evidence>
<keyword evidence="1" id="KW-0732">Signal</keyword>
<dbReference type="EMBL" id="QAOQ01000001">
    <property type="protein sequence ID" value="PTR01538.1"/>
    <property type="molecule type" value="Genomic_DNA"/>
</dbReference>
<gene>
    <name evidence="2" type="ORF">C8P68_101772</name>
</gene>
<feature type="signal peptide" evidence="1">
    <location>
        <begin position="1"/>
        <end position="21"/>
    </location>
</feature>
<name>A0A2T5JGJ0_9SPHI</name>
<dbReference type="SUPFAM" id="SSF49265">
    <property type="entry name" value="Fibronectin type III"/>
    <property type="match status" value="1"/>
</dbReference>
<dbReference type="Proteomes" id="UP000244168">
    <property type="component" value="Unassembled WGS sequence"/>
</dbReference>
<keyword evidence="3" id="KW-1185">Reference proteome</keyword>
<evidence type="ECO:0008006" key="4">
    <source>
        <dbReference type="Google" id="ProtNLM"/>
    </source>
</evidence>
<comment type="caution">
    <text evidence="2">The sequence shown here is derived from an EMBL/GenBank/DDBJ whole genome shotgun (WGS) entry which is preliminary data.</text>
</comment>
<evidence type="ECO:0000313" key="2">
    <source>
        <dbReference type="EMBL" id="PTR01538.1"/>
    </source>
</evidence>
<dbReference type="Gene3D" id="2.60.40.10">
    <property type="entry name" value="Immunoglobulins"/>
    <property type="match status" value="1"/>
</dbReference>
<dbReference type="RefSeq" id="WP_146166464.1">
    <property type="nucleotide sequence ID" value="NZ_CP160205.1"/>
</dbReference>
<dbReference type="PROSITE" id="PS51257">
    <property type="entry name" value="PROKAR_LIPOPROTEIN"/>
    <property type="match status" value="1"/>
</dbReference>
<dbReference type="OrthoDB" id="789771at2"/>
<dbReference type="AlphaFoldDB" id="A0A2T5JGJ0"/>
<proteinExistence type="predicted"/>
<evidence type="ECO:0000256" key="1">
    <source>
        <dbReference type="SAM" id="SignalP"/>
    </source>
</evidence>
<organism evidence="2 3">
    <name type="scientific">Mucilaginibacter yixingensis</name>
    <dbReference type="NCBI Taxonomy" id="1295612"/>
    <lineage>
        <taxon>Bacteria</taxon>
        <taxon>Pseudomonadati</taxon>
        <taxon>Bacteroidota</taxon>
        <taxon>Sphingobacteriia</taxon>
        <taxon>Sphingobacteriales</taxon>
        <taxon>Sphingobacteriaceae</taxon>
        <taxon>Mucilaginibacter</taxon>
    </lineage>
</organism>
<feature type="chain" id="PRO_5015691825" description="Fibronectin type-III domain-containing protein" evidence="1">
    <location>
        <begin position="22"/>
        <end position="232"/>
    </location>
</feature>
<dbReference type="InterPro" id="IPR013783">
    <property type="entry name" value="Ig-like_fold"/>
</dbReference>
<accession>A0A2T5JGJ0</accession>
<sequence>MRKLLICMLATLLFAACSSKKDDTQNVAALAPPPEKSNLLLPIANSVCTTGTVISTTQSSIAFSWTAATNAESYDIVIKNLITNTTAQQTTVSPQVQITLDRNAPYSWYVVSKSSKTTTTAQSDVFKFYSAGLGIVYYAPFPADAVSPEYGVTVSGQTTNLIWKGTSTDNNIVGYDVYFGTIASPPLFKSNVTDVFLNNIPLSTGTLYYWRIVTKDANGNTSSSDTFQFKTK</sequence>
<reference evidence="2 3" key="1">
    <citation type="submission" date="2018-04" db="EMBL/GenBank/DDBJ databases">
        <title>Genomic Encyclopedia of Archaeal and Bacterial Type Strains, Phase II (KMG-II): from individual species to whole genera.</title>
        <authorList>
            <person name="Goeker M."/>
        </authorList>
    </citation>
    <scope>NUCLEOTIDE SEQUENCE [LARGE SCALE GENOMIC DNA]</scope>
    <source>
        <strain evidence="2 3">DSM 26809</strain>
    </source>
</reference>
<dbReference type="InterPro" id="IPR036116">
    <property type="entry name" value="FN3_sf"/>
</dbReference>
<protein>
    <recommendedName>
        <fullName evidence="4">Fibronectin type-III domain-containing protein</fullName>
    </recommendedName>
</protein>